<dbReference type="RefSeq" id="WP_188465641.1">
    <property type="nucleotide sequence ID" value="NZ_BMFQ01000003.1"/>
</dbReference>
<evidence type="ECO:0000313" key="2">
    <source>
        <dbReference type="Proteomes" id="UP000625976"/>
    </source>
</evidence>
<accession>A0A917LTC2</accession>
<comment type="caution">
    <text evidence="1">The sequence shown here is derived from an EMBL/GenBank/DDBJ whole genome shotgun (WGS) entry which is preliminary data.</text>
</comment>
<evidence type="ECO:0000313" key="1">
    <source>
        <dbReference type="EMBL" id="GGG54165.1"/>
    </source>
</evidence>
<reference evidence="1" key="2">
    <citation type="submission" date="2020-09" db="EMBL/GenBank/DDBJ databases">
        <authorList>
            <person name="Sun Q."/>
            <person name="Zhou Y."/>
        </authorList>
    </citation>
    <scope>NUCLEOTIDE SEQUENCE</scope>
    <source>
        <strain evidence="1">CGMCC 1.12751</strain>
    </source>
</reference>
<keyword evidence="2" id="KW-1185">Reference proteome</keyword>
<gene>
    <name evidence="1" type="ORF">GCM10010976_26440</name>
</gene>
<dbReference type="AlphaFoldDB" id="A0A917LTC2"/>
<organism evidence="1 2">
    <name type="scientific">Bizionia arctica</name>
    <dbReference type="NCBI Taxonomy" id="1495645"/>
    <lineage>
        <taxon>Bacteria</taxon>
        <taxon>Pseudomonadati</taxon>
        <taxon>Bacteroidota</taxon>
        <taxon>Flavobacteriia</taxon>
        <taxon>Flavobacteriales</taxon>
        <taxon>Flavobacteriaceae</taxon>
        <taxon>Bizionia</taxon>
    </lineage>
</organism>
<dbReference type="EMBL" id="BMFQ01000003">
    <property type="protein sequence ID" value="GGG54165.1"/>
    <property type="molecule type" value="Genomic_DNA"/>
</dbReference>
<sequence length="89" mass="10288">MASKRDLKKDINFVLGDIIEAVYVWEYSSKEVDPQMSDEIIDEAITTFDDLITRVNDRSVEDKKAHFKAINKELEDKGRTLIEKINKLG</sequence>
<protein>
    <submittedName>
        <fullName evidence="1">Uncharacterized protein</fullName>
    </submittedName>
</protein>
<name>A0A917LTC2_9FLAO</name>
<proteinExistence type="predicted"/>
<dbReference type="Proteomes" id="UP000625976">
    <property type="component" value="Unassembled WGS sequence"/>
</dbReference>
<reference evidence="1" key="1">
    <citation type="journal article" date="2014" name="Int. J. Syst. Evol. Microbiol.">
        <title>Complete genome sequence of Corynebacterium casei LMG S-19264T (=DSM 44701T), isolated from a smear-ripened cheese.</title>
        <authorList>
            <consortium name="US DOE Joint Genome Institute (JGI-PGF)"/>
            <person name="Walter F."/>
            <person name="Albersmeier A."/>
            <person name="Kalinowski J."/>
            <person name="Ruckert C."/>
        </authorList>
    </citation>
    <scope>NUCLEOTIDE SEQUENCE</scope>
    <source>
        <strain evidence="1">CGMCC 1.12751</strain>
    </source>
</reference>